<accession>A0A9Q9AWC0</accession>
<proteinExistence type="predicted"/>
<dbReference type="EMBL" id="CP099422">
    <property type="protein sequence ID" value="USW53293.1"/>
    <property type="molecule type" value="Genomic_DNA"/>
</dbReference>
<evidence type="ECO:0000256" key="1">
    <source>
        <dbReference type="SAM" id="MobiDB-lite"/>
    </source>
</evidence>
<sequence length="290" mass="31484">MTAPSTRPSTPRHRQPHQRSSRAKTAPPPAKNKAEKVLEVIPCGIGIAMIVIGVGHGVHKLVKCCFVGTEQEGENIPLAQAAKKPKKKVRFACDEQMIPSPFADKSPPPLFPSSALPSRRRASAPPVLESTPVAPRNSAGRSAAALPSSKTAGMKGGEQNGEGIPWPTVRHVGAFNDLCRASHTPSITLTPPDSTMAADTEELRRHMKRRLTVRDENGELRAGLPVQRKLSAHFRRDLNTPGLYHIRPDRFADESASIIRDMPEPGTPRILAMDKLADCVGLEPLSNERE</sequence>
<dbReference type="Proteomes" id="UP001056384">
    <property type="component" value="Chromosome 5"/>
</dbReference>
<evidence type="ECO:0000313" key="2">
    <source>
        <dbReference type="EMBL" id="USW53293.1"/>
    </source>
</evidence>
<dbReference type="AlphaFoldDB" id="A0A9Q9AWC0"/>
<feature type="compositionally biased region" description="Basic residues" evidence="1">
    <location>
        <begin position="10"/>
        <end position="22"/>
    </location>
</feature>
<protein>
    <submittedName>
        <fullName evidence="2">Uncharacterized protein</fullName>
    </submittedName>
</protein>
<feature type="region of interest" description="Disordered" evidence="1">
    <location>
        <begin position="1"/>
        <end position="33"/>
    </location>
</feature>
<keyword evidence="3" id="KW-1185">Reference proteome</keyword>
<reference evidence="2" key="1">
    <citation type="submission" date="2022-06" db="EMBL/GenBank/DDBJ databases">
        <title>Complete genome sequences of two strains of the flax pathogen Septoria linicola.</title>
        <authorList>
            <person name="Lapalu N."/>
            <person name="Simon A."/>
            <person name="Demenou B."/>
            <person name="Paumier D."/>
            <person name="Guillot M.-P."/>
            <person name="Gout L."/>
            <person name="Valade R."/>
        </authorList>
    </citation>
    <scope>NUCLEOTIDE SEQUENCE</scope>
    <source>
        <strain evidence="2">SE15195</strain>
    </source>
</reference>
<name>A0A9Q9AWC0_9PEZI</name>
<evidence type="ECO:0000313" key="3">
    <source>
        <dbReference type="Proteomes" id="UP001056384"/>
    </source>
</evidence>
<gene>
    <name evidence="2" type="ORF">Slin15195_G066120</name>
</gene>
<feature type="region of interest" description="Disordered" evidence="1">
    <location>
        <begin position="99"/>
        <end position="165"/>
    </location>
</feature>
<organism evidence="2 3">
    <name type="scientific">Septoria linicola</name>
    <dbReference type="NCBI Taxonomy" id="215465"/>
    <lineage>
        <taxon>Eukaryota</taxon>
        <taxon>Fungi</taxon>
        <taxon>Dikarya</taxon>
        <taxon>Ascomycota</taxon>
        <taxon>Pezizomycotina</taxon>
        <taxon>Dothideomycetes</taxon>
        <taxon>Dothideomycetidae</taxon>
        <taxon>Mycosphaerellales</taxon>
        <taxon>Mycosphaerellaceae</taxon>
        <taxon>Septoria</taxon>
    </lineage>
</organism>
<feature type="compositionally biased region" description="Low complexity" evidence="1">
    <location>
        <begin position="112"/>
        <end position="128"/>
    </location>
</feature>